<proteinExistence type="predicted"/>
<reference evidence="1" key="1">
    <citation type="submission" date="2022-08" db="UniProtKB">
        <authorList>
            <consortium name="EnsemblMetazoa"/>
        </authorList>
    </citation>
    <scope>IDENTIFICATION</scope>
    <source>
        <strain evidence="1">Dongola</strain>
    </source>
</reference>
<name>A0A182IEV3_ANOAR</name>
<evidence type="ECO:0000313" key="1">
    <source>
        <dbReference type="EnsemblMetazoa" id="AARA014028-PA"/>
    </source>
</evidence>
<dbReference type="EnsemblMetazoa" id="AARA014028-RA">
    <property type="protein sequence ID" value="AARA014028-PA"/>
    <property type="gene ID" value="AARA014028"/>
</dbReference>
<sequence>MVQVQWIPPLPDPETMCSME</sequence>
<accession>A0A182IEV3</accession>
<evidence type="ECO:0000313" key="2">
    <source>
        <dbReference type="Proteomes" id="UP000075840"/>
    </source>
</evidence>
<dbReference type="VEuPathDB" id="VectorBase:AARA014028"/>
<dbReference type="AlphaFoldDB" id="A0A182IEV3"/>
<keyword evidence="2" id="KW-1185">Reference proteome</keyword>
<dbReference type="EMBL" id="APCN01004132">
    <property type="status" value="NOT_ANNOTATED_CDS"/>
    <property type="molecule type" value="Genomic_DNA"/>
</dbReference>
<dbReference type="Proteomes" id="UP000075840">
    <property type="component" value="Unassembled WGS sequence"/>
</dbReference>
<organism evidence="1 2">
    <name type="scientific">Anopheles arabiensis</name>
    <name type="common">Mosquito</name>
    <dbReference type="NCBI Taxonomy" id="7173"/>
    <lineage>
        <taxon>Eukaryota</taxon>
        <taxon>Metazoa</taxon>
        <taxon>Ecdysozoa</taxon>
        <taxon>Arthropoda</taxon>
        <taxon>Hexapoda</taxon>
        <taxon>Insecta</taxon>
        <taxon>Pterygota</taxon>
        <taxon>Neoptera</taxon>
        <taxon>Endopterygota</taxon>
        <taxon>Diptera</taxon>
        <taxon>Nematocera</taxon>
        <taxon>Culicoidea</taxon>
        <taxon>Culicidae</taxon>
        <taxon>Anophelinae</taxon>
        <taxon>Anopheles</taxon>
    </lineage>
</organism>
<protein>
    <submittedName>
        <fullName evidence="1">Uncharacterized protein</fullName>
    </submittedName>
</protein>